<reference evidence="1 2" key="1">
    <citation type="submission" date="2019-06" db="EMBL/GenBank/DDBJ databases">
        <title>Whole genome sequence for Cellvibrionaceae sp. R142.</title>
        <authorList>
            <person name="Wang G."/>
        </authorList>
    </citation>
    <scope>NUCLEOTIDE SEQUENCE [LARGE SCALE GENOMIC DNA]</scope>
    <source>
        <strain evidence="1 2">R142</strain>
    </source>
</reference>
<gene>
    <name evidence="1" type="ORF">FKG94_06505</name>
</gene>
<name>A0A545TYT0_9GAMM</name>
<keyword evidence="2" id="KW-1185">Reference proteome</keyword>
<dbReference type="Proteomes" id="UP000319732">
    <property type="component" value="Unassembled WGS sequence"/>
</dbReference>
<evidence type="ECO:0000313" key="2">
    <source>
        <dbReference type="Proteomes" id="UP000319732"/>
    </source>
</evidence>
<organism evidence="1 2">
    <name type="scientific">Exilibacterium tricleocarpae</name>
    <dbReference type="NCBI Taxonomy" id="2591008"/>
    <lineage>
        <taxon>Bacteria</taxon>
        <taxon>Pseudomonadati</taxon>
        <taxon>Pseudomonadota</taxon>
        <taxon>Gammaproteobacteria</taxon>
        <taxon>Cellvibrionales</taxon>
        <taxon>Cellvibrionaceae</taxon>
        <taxon>Exilibacterium</taxon>
    </lineage>
</organism>
<evidence type="ECO:0000313" key="1">
    <source>
        <dbReference type="EMBL" id="TQV82392.1"/>
    </source>
</evidence>
<dbReference type="RefSeq" id="WP_142903408.1">
    <property type="nucleotide sequence ID" value="NZ_ML660090.1"/>
</dbReference>
<proteinExistence type="predicted"/>
<sequence>MKENNLWASVFESIEKNYIQSKYKYSAIVSLRLLRKAIENTDNGLLDYSSKSETYKKLSSILLFFWVISNYYRVSPANLTFIHKRKSDISFKESCLFFLKSLYSYEIKSNYPDKFFIEEGIYDLSIYLSSLFFKFKVRVEFVLDLISDSLSSSKNFSTNSFDPSNCDSLNKFNAIVSLTPCPYALSGKYWGAPNWDEKHSFSDNVKNISCWLKVFLVVGKAARLDGFIVVLPPRYSYTVSCLSVTLANFIRIISEDDRNSIDNLSNVNSDENWSFIYSDEPMFITALGVCYEANNPRHTYGVNNTIFFLQPDFTLRSIDALSQDKEQLTRKKIRNIFEKNGVSYTNIKSPREPQRYIRSEYAGKEVVEWWNSL</sequence>
<dbReference type="OrthoDB" id="5800908at2"/>
<dbReference type="EMBL" id="VHSG01000007">
    <property type="protein sequence ID" value="TQV82392.1"/>
    <property type="molecule type" value="Genomic_DNA"/>
</dbReference>
<accession>A0A545TYT0</accession>
<protein>
    <submittedName>
        <fullName evidence="1">Uncharacterized protein</fullName>
    </submittedName>
</protein>
<comment type="caution">
    <text evidence="1">The sequence shown here is derived from an EMBL/GenBank/DDBJ whole genome shotgun (WGS) entry which is preliminary data.</text>
</comment>
<dbReference type="AlphaFoldDB" id="A0A545TYT0"/>